<dbReference type="Pfam" id="PF06585">
    <property type="entry name" value="JHBP"/>
    <property type="match status" value="1"/>
</dbReference>
<reference evidence="2" key="1">
    <citation type="submission" date="2021-05" db="EMBL/GenBank/DDBJ databases">
        <authorList>
            <person name="Alioto T."/>
            <person name="Alioto T."/>
            <person name="Gomez Garrido J."/>
        </authorList>
    </citation>
    <scope>NUCLEOTIDE SEQUENCE</scope>
</reference>
<evidence type="ECO:0000313" key="2">
    <source>
        <dbReference type="EMBL" id="CAG6743479.1"/>
    </source>
</evidence>
<dbReference type="GO" id="GO:0005615">
    <property type="term" value="C:extracellular space"/>
    <property type="evidence" value="ECO:0007669"/>
    <property type="project" value="TreeGrafter"/>
</dbReference>
<dbReference type="PROSITE" id="PS51257">
    <property type="entry name" value="PROKAR_LIPOPROTEIN"/>
    <property type="match status" value="1"/>
</dbReference>
<dbReference type="InterPro" id="IPR010562">
    <property type="entry name" value="Haemolymph_juvenile_hormone-bd"/>
</dbReference>
<dbReference type="Gene3D" id="3.15.10.30">
    <property type="entry name" value="Haemolymph juvenile hormone binding protein"/>
    <property type="match status" value="1"/>
</dbReference>
<organism evidence="2">
    <name type="scientific">Cacopsylla melanoneura</name>
    <dbReference type="NCBI Taxonomy" id="428564"/>
    <lineage>
        <taxon>Eukaryota</taxon>
        <taxon>Metazoa</taxon>
        <taxon>Ecdysozoa</taxon>
        <taxon>Arthropoda</taxon>
        <taxon>Hexapoda</taxon>
        <taxon>Insecta</taxon>
        <taxon>Pterygota</taxon>
        <taxon>Neoptera</taxon>
        <taxon>Paraneoptera</taxon>
        <taxon>Hemiptera</taxon>
        <taxon>Sternorrhyncha</taxon>
        <taxon>Psylloidea</taxon>
        <taxon>Psyllidae</taxon>
        <taxon>Psyllinae</taxon>
        <taxon>Cacopsylla</taxon>
    </lineage>
</organism>
<dbReference type="InterPro" id="IPR038606">
    <property type="entry name" value="To_sf"/>
</dbReference>
<evidence type="ECO:0000256" key="1">
    <source>
        <dbReference type="SAM" id="SignalP"/>
    </source>
</evidence>
<proteinExistence type="predicted"/>
<name>A0A8D8Z9H7_9HEMI</name>
<sequence>MTRTEIYLYLSSLLILSISCQNFPENNFQSNFPPSASSGIDNGFQGNFPPSGVDNGIQGNLNENFPGNQNQEYQTNEFGDGSLPSGAVQGEYYRPGANYTDSNGVTFQDGIVTGLPFTPCYRDDAQASSCIRDLLQQMLPVLANGYSLYNVPPLDPFFVKQVFFSYSSSIFGGSLDLTNINVMGISKANVMNMKANVRDIDKFRIVMDVYYPHMVVTGKYKMVGNVARVPIRTDGDWSIIVDGATVQWEVKAVPERRNNHVFLHLTRFGFRSQPEMKFLKLYASNLVPRNRNLNEFALRFINRNNRLIYDQMYPWIERKISDDVMVDLVNTGLSKIPFEVLFPLRSQ</sequence>
<feature type="chain" id="PRO_5036428955" evidence="1">
    <location>
        <begin position="21"/>
        <end position="347"/>
    </location>
</feature>
<dbReference type="PANTHER" id="PTHR11008:SF18">
    <property type="entry name" value="BCDNA.GH05536-RELATED"/>
    <property type="match status" value="1"/>
</dbReference>
<protein>
    <submittedName>
        <fullName evidence="2">Uncharacterized protein</fullName>
    </submittedName>
</protein>
<dbReference type="EMBL" id="HBUF01448548">
    <property type="protein sequence ID" value="CAG6743480.1"/>
    <property type="molecule type" value="Transcribed_RNA"/>
</dbReference>
<feature type="signal peptide" evidence="1">
    <location>
        <begin position="1"/>
        <end position="20"/>
    </location>
</feature>
<dbReference type="SMART" id="SM00700">
    <property type="entry name" value="JHBP"/>
    <property type="match status" value="1"/>
</dbReference>
<dbReference type="EMBL" id="HBUF01448547">
    <property type="protein sequence ID" value="CAG6743479.1"/>
    <property type="molecule type" value="Transcribed_RNA"/>
</dbReference>
<keyword evidence="1" id="KW-0732">Signal</keyword>
<dbReference type="AlphaFoldDB" id="A0A8D8Z9H7"/>
<accession>A0A8D8Z9H7</accession>
<dbReference type="PANTHER" id="PTHR11008">
    <property type="entry name" value="PROTEIN TAKEOUT-LIKE PROTEIN"/>
    <property type="match status" value="1"/>
</dbReference>